<evidence type="ECO:0000256" key="4">
    <source>
        <dbReference type="ARBA" id="ARBA00044535"/>
    </source>
</evidence>
<dbReference type="InterPro" id="IPR032284">
    <property type="entry name" value="RecQ_Zn-bd"/>
</dbReference>
<dbReference type="PROSITE" id="PS00690">
    <property type="entry name" value="DEAH_ATP_HELICASE"/>
    <property type="match status" value="1"/>
</dbReference>
<dbReference type="PROSITE" id="PS51194">
    <property type="entry name" value="HELICASE_CTER"/>
    <property type="match status" value="1"/>
</dbReference>
<dbReference type="PROSITE" id="PS51192">
    <property type="entry name" value="HELICASE_ATP_BIND_1"/>
    <property type="match status" value="1"/>
</dbReference>
<dbReference type="NCBIfam" id="TIGR00614">
    <property type="entry name" value="recQ_fam"/>
    <property type="match status" value="1"/>
</dbReference>
<dbReference type="InterPro" id="IPR004589">
    <property type="entry name" value="DNA_helicase_ATP-dep_RecQ"/>
</dbReference>
<dbReference type="GO" id="GO:0009378">
    <property type="term" value="F:four-way junction helicase activity"/>
    <property type="evidence" value="ECO:0007669"/>
    <property type="project" value="TreeGrafter"/>
</dbReference>
<keyword evidence="2" id="KW-0547">Nucleotide-binding</keyword>
<feature type="domain" description="Helicase ATP-binding" evidence="6">
    <location>
        <begin position="1"/>
        <end position="65"/>
    </location>
</feature>
<dbReference type="Gene3D" id="1.10.10.10">
    <property type="entry name" value="Winged helix-like DNA-binding domain superfamily/Winged helix DNA-binding domain"/>
    <property type="match status" value="1"/>
</dbReference>
<keyword evidence="2" id="KW-0347">Helicase</keyword>
<dbReference type="Gene3D" id="3.40.50.300">
    <property type="entry name" value="P-loop containing nucleotide triphosphate hydrolases"/>
    <property type="match status" value="2"/>
</dbReference>
<name>A0A135L342_9BACI</name>
<dbReference type="GO" id="GO:0006310">
    <property type="term" value="P:DNA recombination"/>
    <property type="evidence" value="ECO:0007669"/>
    <property type="project" value="InterPro"/>
</dbReference>
<keyword evidence="9" id="KW-1185">Reference proteome</keyword>
<dbReference type="EMBL" id="LSKU01000001">
    <property type="protein sequence ID" value="KXG43370.1"/>
    <property type="molecule type" value="Genomic_DNA"/>
</dbReference>
<dbReference type="GO" id="GO:0016787">
    <property type="term" value="F:hydrolase activity"/>
    <property type="evidence" value="ECO:0007669"/>
    <property type="project" value="UniProtKB-KW"/>
</dbReference>
<evidence type="ECO:0000313" key="8">
    <source>
        <dbReference type="EMBL" id="KXG43370.1"/>
    </source>
</evidence>
<dbReference type="GO" id="GO:0006281">
    <property type="term" value="P:DNA repair"/>
    <property type="evidence" value="ECO:0007669"/>
    <property type="project" value="TreeGrafter"/>
</dbReference>
<dbReference type="Proteomes" id="UP000070352">
    <property type="component" value="Unassembled WGS sequence"/>
</dbReference>
<sequence>MNISLFVVDEAHCISQWGHDFRTDYLRLRDYIVQLNEPTVLALTATATPIVQEDIIEQLGLQQMYKIVTSLDRKNIAYEVIQVDTIEEKKVVLFNLLEHLQGPGIIYVNTRLTSEWLSDELKRNGFNRIEAYHAGLPNEDRLIIQQQFMREDLNVIIATKAFGMGINKKNVRFVIHYDIPANIESYLQETGRVGRDGKQGYAALIYQKGDEETSIHLIDNEYPDKEKIQLVCQQINQQKKENNFRIEDFKQGTISEQQLELIFFYLEKMGHISWLKTKSGYKVQRNEDILSYRCIKELEQIFEQRKRKRYGEVNHMIQFVNQKTCRRLSILEYFYEQNLDKPAFCCDICGIKIEKIFEKREKTIQYNAWSWEQELSKLLPISRSAYEKERKN</sequence>
<dbReference type="STRING" id="1413211.U473_04585"/>
<evidence type="ECO:0000256" key="1">
    <source>
        <dbReference type="ARBA" id="ARBA00022801"/>
    </source>
</evidence>
<proteinExistence type="predicted"/>
<comment type="caution">
    <text evidence="8">The sequence shown here is derived from an EMBL/GenBank/DDBJ whole genome shotgun (WGS) entry which is preliminary data.</text>
</comment>
<gene>
    <name evidence="8" type="ORF">U473_04585</name>
</gene>
<dbReference type="InterPro" id="IPR014001">
    <property type="entry name" value="Helicase_ATP-bd"/>
</dbReference>
<dbReference type="GO" id="GO:0030894">
    <property type="term" value="C:replisome"/>
    <property type="evidence" value="ECO:0007669"/>
    <property type="project" value="TreeGrafter"/>
</dbReference>
<dbReference type="GO" id="GO:0043138">
    <property type="term" value="F:3'-5' DNA helicase activity"/>
    <property type="evidence" value="ECO:0007669"/>
    <property type="project" value="TreeGrafter"/>
</dbReference>
<dbReference type="GO" id="GO:0043590">
    <property type="term" value="C:bacterial nucleoid"/>
    <property type="evidence" value="ECO:0007669"/>
    <property type="project" value="TreeGrafter"/>
</dbReference>
<evidence type="ECO:0000259" key="7">
    <source>
        <dbReference type="PROSITE" id="PS51194"/>
    </source>
</evidence>
<evidence type="ECO:0000256" key="3">
    <source>
        <dbReference type="ARBA" id="ARBA00023125"/>
    </source>
</evidence>
<organism evidence="8 9">
    <name type="scientific">Tepidibacillus decaturensis</name>
    <dbReference type="NCBI Taxonomy" id="1413211"/>
    <lineage>
        <taxon>Bacteria</taxon>
        <taxon>Bacillati</taxon>
        <taxon>Bacillota</taxon>
        <taxon>Bacilli</taxon>
        <taxon>Bacillales</taxon>
        <taxon>Bacillaceae</taxon>
        <taxon>Tepidibacillus</taxon>
    </lineage>
</organism>
<keyword evidence="3" id="KW-0238">DNA-binding</keyword>
<dbReference type="InterPro" id="IPR001650">
    <property type="entry name" value="Helicase_C-like"/>
</dbReference>
<dbReference type="InterPro" id="IPR027417">
    <property type="entry name" value="P-loop_NTPase"/>
</dbReference>
<dbReference type="SUPFAM" id="SSF52540">
    <property type="entry name" value="P-loop containing nucleoside triphosphate hydrolases"/>
    <property type="match status" value="1"/>
</dbReference>
<dbReference type="InterPro" id="IPR002464">
    <property type="entry name" value="DNA/RNA_helicase_DEAH_CS"/>
</dbReference>
<dbReference type="GO" id="GO:0005737">
    <property type="term" value="C:cytoplasm"/>
    <property type="evidence" value="ECO:0007669"/>
    <property type="project" value="TreeGrafter"/>
</dbReference>
<keyword evidence="2" id="KW-0067">ATP-binding</keyword>
<keyword evidence="1" id="KW-0378">Hydrolase</keyword>
<evidence type="ECO:0000256" key="2">
    <source>
        <dbReference type="ARBA" id="ARBA00022806"/>
    </source>
</evidence>
<evidence type="ECO:0000259" key="6">
    <source>
        <dbReference type="PROSITE" id="PS51192"/>
    </source>
</evidence>
<protein>
    <recommendedName>
        <fullName evidence="4">ATP-dependent DNA helicase RecQ</fullName>
    </recommendedName>
    <alternativeName>
        <fullName evidence="5">DNA 3'-5' helicase RecQ</fullName>
    </alternativeName>
</protein>
<dbReference type="PANTHER" id="PTHR13710:SF84">
    <property type="entry name" value="ATP-DEPENDENT DNA HELICASE RECS-RELATED"/>
    <property type="match status" value="1"/>
</dbReference>
<dbReference type="AlphaFoldDB" id="A0A135L342"/>
<reference evidence="8 9" key="1">
    <citation type="submission" date="2016-02" db="EMBL/GenBank/DDBJ databases">
        <title>Draft Genome for Tepidibacillus decaturensis nov. sp. Strain Z9, an Anaerobic, Moderately Thermophilic and Heterotrophic Bacterium from Deep Subsurface of the Illinois Basin, USA.</title>
        <authorList>
            <person name="Dong Y."/>
            <person name="Chang J.Y."/>
            <person name="Sanford R."/>
            <person name="Fouke B.W."/>
        </authorList>
    </citation>
    <scope>NUCLEOTIDE SEQUENCE [LARGE SCALE GENOMIC DNA]</scope>
    <source>
        <strain evidence="8 9">Z9</strain>
    </source>
</reference>
<feature type="domain" description="Helicase C-terminal" evidence="7">
    <location>
        <begin position="92"/>
        <end position="243"/>
    </location>
</feature>
<dbReference type="CDD" id="cd18794">
    <property type="entry name" value="SF2_C_RecQ"/>
    <property type="match status" value="1"/>
</dbReference>
<dbReference type="OrthoDB" id="9763310at2"/>
<dbReference type="PANTHER" id="PTHR13710">
    <property type="entry name" value="DNA HELICASE RECQ FAMILY MEMBER"/>
    <property type="match status" value="1"/>
</dbReference>
<dbReference type="Pfam" id="PF16124">
    <property type="entry name" value="RecQ_Zn_bind"/>
    <property type="match status" value="1"/>
</dbReference>
<evidence type="ECO:0000256" key="5">
    <source>
        <dbReference type="ARBA" id="ARBA00044550"/>
    </source>
</evidence>
<dbReference type="Pfam" id="PF00271">
    <property type="entry name" value="Helicase_C"/>
    <property type="match status" value="1"/>
</dbReference>
<dbReference type="SMART" id="SM00490">
    <property type="entry name" value="HELICc"/>
    <property type="match status" value="1"/>
</dbReference>
<dbReference type="GO" id="GO:0003677">
    <property type="term" value="F:DNA binding"/>
    <property type="evidence" value="ECO:0007669"/>
    <property type="project" value="UniProtKB-KW"/>
</dbReference>
<evidence type="ECO:0000313" key="9">
    <source>
        <dbReference type="Proteomes" id="UP000070352"/>
    </source>
</evidence>
<accession>A0A135L342</accession>
<dbReference type="InterPro" id="IPR036388">
    <property type="entry name" value="WH-like_DNA-bd_sf"/>
</dbReference>
<dbReference type="RefSeq" id="WP_082732376.1">
    <property type="nucleotide sequence ID" value="NZ_LSKU01000001.1"/>
</dbReference>